<dbReference type="Proteomes" id="UP000887013">
    <property type="component" value="Unassembled WGS sequence"/>
</dbReference>
<organism evidence="1 2">
    <name type="scientific">Nephila pilipes</name>
    <name type="common">Giant wood spider</name>
    <name type="synonym">Nephila maculata</name>
    <dbReference type="NCBI Taxonomy" id="299642"/>
    <lineage>
        <taxon>Eukaryota</taxon>
        <taxon>Metazoa</taxon>
        <taxon>Ecdysozoa</taxon>
        <taxon>Arthropoda</taxon>
        <taxon>Chelicerata</taxon>
        <taxon>Arachnida</taxon>
        <taxon>Araneae</taxon>
        <taxon>Araneomorphae</taxon>
        <taxon>Entelegynae</taxon>
        <taxon>Araneoidea</taxon>
        <taxon>Nephilidae</taxon>
        <taxon>Nephila</taxon>
    </lineage>
</organism>
<accession>A0A8X6MNT8</accession>
<proteinExistence type="predicted"/>
<evidence type="ECO:0000313" key="2">
    <source>
        <dbReference type="Proteomes" id="UP000887013"/>
    </source>
</evidence>
<gene>
    <name evidence="1" type="ORF">NPIL_456051</name>
</gene>
<feature type="non-terminal residue" evidence="1">
    <location>
        <position position="26"/>
    </location>
</feature>
<name>A0A8X6MNT8_NEPPI</name>
<dbReference type="EMBL" id="BMAW01000659">
    <property type="protein sequence ID" value="GFS70165.1"/>
    <property type="molecule type" value="Genomic_DNA"/>
</dbReference>
<keyword evidence="2" id="KW-1185">Reference proteome</keyword>
<sequence>YLSLLARDVASCGQEVGLELLIHVKA</sequence>
<dbReference type="AlphaFoldDB" id="A0A8X6MNT8"/>
<comment type="caution">
    <text evidence="1">The sequence shown here is derived from an EMBL/GenBank/DDBJ whole genome shotgun (WGS) entry which is preliminary data.</text>
</comment>
<reference evidence="1" key="1">
    <citation type="submission" date="2020-08" db="EMBL/GenBank/DDBJ databases">
        <title>Multicomponent nature underlies the extraordinary mechanical properties of spider dragline silk.</title>
        <authorList>
            <person name="Kono N."/>
            <person name="Nakamura H."/>
            <person name="Mori M."/>
            <person name="Yoshida Y."/>
            <person name="Ohtoshi R."/>
            <person name="Malay A.D."/>
            <person name="Moran D.A.P."/>
            <person name="Tomita M."/>
            <person name="Numata K."/>
            <person name="Arakawa K."/>
        </authorList>
    </citation>
    <scope>NUCLEOTIDE SEQUENCE</scope>
</reference>
<evidence type="ECO:0000313" key="1">
    <source>
        <dbReference type="EMBL" id="GFS70165.1"/>
    </source>
</evidence>
<protein>
    <submittedName>
        <fullName evidence="1">Uncharacterized protein</fullName>
    </submittedName>
</protein>